<dbReference type="EMBL" id="JBHSCQ010000020">
    <property type="protein sequence ID" value="MFC4266499.1"/>
    <property type="molecule type" value="Genomic_DNA"/>
</dbReference>
<comment type="caution">
    <text evidence="2">The sequence shown here is derived from an EMBL/GenBank/DDBJ whole genome shotgun (WGS) entry which is preliminary data.</text>
</comment>
<gene>
    <name evidence="2" type="ORF">ACFOW9_12885</name>
</gene>
<name>A0ABV8R202_9MICC</name>
<evidence type="ECO:0008006" key="4">
    <source>
        <dbReference type="Google" id="ProtNLM"/>
    </source>
</evidence>
<reference evidence="3" key="1">
    <citation type="journal article" date="2019" name="Int. J. Syst. Evol. Microbiol.">
        <title>The Global Catalogue of Microorganisms (GCM) 10K type strain sequencing project: providing services to taxonomists for standard genome sequencing and annotation.</title>
        <authorList>
            <consortium name="The Broad Institute Genomics Platform"/>
            <consortium name="The Broad Institute Genome Sequencing Center for Infectious Disease"/>
            <person name="Wu L."/>
            <person name="Ma J."/>
        </authorList>
    </citation>
    <scope>NUCLEOTIDE SEQUENCE [LARGE SCALE GENOMIC DNA]</scope>
    <source>
        <strain evidence="3">CGMCC 1.10698</strain>
    </source>
</reference>
<sequence>MPAAPTTRRRVELVFVPIMAALCMAFIIGAIVLDKDPAACPAATWANTLKVTLTGSQSAVAGAANITACAGSTCIPLNPMFAKNAPNATDILAREANGSWVFVMGEQPPSAVTLRVFDTAGNLLTQESRTLNWTRVGGTEQCGGPMAAMRVQVQVP</sequence>
<protein>
    <recommendedName>
        <fullName evidence="4">Secreted protein</fullName>
    </recommendedName>
</protein>
<evidence type="ECO:0000313" key="3">
    <source>
        <dbReference type="Proteomes" id="UP001595773"/>
    </source>
</evidence>
<feature type="transmembrane region" description="Helical" evidence="1">
    <location>
        <begin position="12"/>
        <end position="33"/>
    </location>
</feature>
<keyword evidence="1" id="KW-0812">Transmembrane</keyword>
<keyword evidence="1" id="KW-1133">Transmembrane helix</keyword>
<dbReference type="Proteomes" id="UP001595773">
    <property type="component" value="Unassembled WGS sequence"/>
</dbReference>
<accession>A0ABV8R202</accession>
<organism evidence="2 3">
    <name type="scientific">Arthrobacter cryoconiti</name>
    <dbReference type="NCBI Taxonomy" id="748907"/>
    <lineage>
        <taxon>Bacteria</taxon>
        <taxon>Bacillati</taxon>
        <taxon>Actinomycetota</taxon>
        <taxon>Actinomycetes</taxon>
        <taxon>Micrococcales</taxon>
        <taxon>Micrococcaceae</taxon>
        <taxon>Arthrobacter</taxon>
    </lineage>
</organism>
<proteinExistence type="predicted"/>
<evidence type="ECO:0000256" key="1">
    <source>
        <dbReference type="SAM" id="Phobius"/>
    </source>
</evidence>
<keyword evidence="1" id="KW-0472">Membrane</keyword>
<dbReference type="RefSeq" id="WP_230066856.1">
    <property type="nucleotide sequence ID" value="NZ_BAABLL010000008.1"/>
</dbReference>
<evidence type="ECO:0000313" key="2">
    <source>
        <dbReference type="EMBL" id="MFC4266499.1"/>
    </source>
</evidence>
<keyword evidence="3" id="KW-1185">Reference proteome</keyword>